<dbReference type="InterPro" id="IPR029063">
    <property type="entry name" value="SAM-dependent_MTases_sf"/>
</dbReference>
<evidence type="ECO:0000313" key="3">
    <source>
        <dbReference type="Proteomes" id="UP000587396"/>
    </source>
</evidence>
<evidence type="ECO:0000259" key="1">
    <source>
        <dbReference type="Pfam" id="PF13649"/>
    </source>
</evidence>
<dbReference type="GO" id="GO:0032259">
    <property type="term" value="P:methylation"/>
    <property type="evidence" value="ECO:0007669"/>
    <property type="project" value="UniProtKB-KW"/>
</dbReference>
<dbReference type="EMBL" id="JACMSE010000005">
    <property type="protein sequence ID" value="MBC2889339.1"/>
    <property type="molecule type" value="Genomic_DNA"/>
</dbReference>
<dbReference type="AlphaFoldDB" id="A0A842JJE6"/>
<proteinExistence type="predicted"/>
<name>A0A842JJE6_9ACTN</name>
<keyword evidence="3" id="KW-1185">Reference proteome</keyword>
<reference evidence="2 3" key="1">
    <citation type="submission" date="2020-08" db="EMBL/GenBank/DDBJ databases">
        <authorList>
            <person name="Liu C."/>
            <person name="Sun Q."/>
        </authorList>
    </citation>
    <scope>NUCLEOTIDE SEQUENCE [LARGE SCALE GENOMIC DNA]</scope>
    <source>
        <strain evidence="2 3">N22</strain>
    </source>
</reference>
<accession>A0A842JJE6</accession>
<dbReference type="PANTHER" id="PTHR43464">
    <property type="entry name" value="METHYLTRANSFERASE"/>
    <property type="match status" value="1"/>
</dbReference>
<dbReference type="PANTHER" id="PTHR43464:SF82">
    <property type="entry name" value="METHYLTRANSFERASE DOMAIN-CONTAINING PROTEIN"/>
    <property type="match status" value="1"/>
</dbReference>
<dbReference type="RefSeq" id="WP_185905193.1">
    <property type="nucleotide sequence ID" value="NZ_JACMSE010000005.1"/>
</dbReference>
<comment type="caution">
    <text evidence="2">The sequence shown here is derived from an EMBL/GenBank/DDBJ whole genome shotgun (WGS) entry which is preliminary data.</text>
</comment>
<keyword evidence="2" id="KW-0808">Transferase</keyword>
<dbReference type="Gene3D" id="3.40.50.150">
    <property type="entry name" value="Vaccinia Virus protein VP39"/>
    <property type="match status" value="1"/>
</dbReference>
<evidence type="ECO:0000313" key="2">
    <source>
        <dbReference type="EMBL" id="MBC2889339.1"/>
    </source>
</evidence>
<dbReference type="Pfam" id="PF13649">
    <property type="entry name" value="Methyltransf_25"/>
    <property type="match status" value="1"/>
</dbReference>
<organism evidence="2 3">
    <name type="scientific">Gordonibacter massiliensis</name>
    <name type="common">ex Traore et al. 2017</name>
    <dbReference type="NCBI Taxonomy" id="1841863"/>
    <lineage>
        <taxon>Bacteria</taxon>
        <taxon>Bacillati</taxon>
        <taxon>Actinomycetota</taxon>
        <taxon>Coriobacteriia</taxon>
        <taxon>Eggerthellales</taxon>
        <taxon>Eggerthellaceae</taxon>
        <taxon>Gordonibacter</taxon>
    </lineage>
</organism>
<sequence>MDEIESNKHAWGTLAEDHYRHYKKRIEDEGNRLNVHIRRELGDLSVKRVAHLQCNVGFDTLALADTAAWVTGVDLAPENVRCATRLAADFGYGNVDFVEADACDLPASLNGAYDVAFTSEGVLGWLPDLNAWARGVRRLLADGGLLYVFDSHPFYLAFDEVKLGRGEYDLAYPYFGKEPDVDDCIGGYASDVKRGVKAYFWMHTVSDILNALIGAGLRIDAFNEFPENFFDSGGLALSPEKGLYELPGNADKFPLTFSLRATAEPA</sequence>
<dbReference type="SUPFAM" id="SSF53335">
    <property type="entry name" value="S-adenosyl-L-methionine-dependent methyltransferases"/>
    <property type="match status" value="1"/>
</dbReference>
<dbReference type="CDD" id="cd02440">
    <property type="entry name" value="AdoMet_MTases"/>
    <property type="match status" value="1"/>
</dbReference>
<protein>
    <submittedName>
        <fullName evidence="2">Class I SAM-dependent methyltransferase</fullName>
    </submittedName>
</protein>
<dbReference type="Proteomes" id="UP000587396">
    <property type="component" value="Unassembled WGS sequence"/>
</dbReference>
<gene>
    <name evidence="2" type="ORF">H7313_08265</name>
</gene>
<dbReference type="InterPro" id="IPR041698">
    <property type="entry name" value="Methyltransf_25"/>
</dbReference>
<dbReference type="GO" id="GO:0008168">
    <property type="term" value="F:methyltransferase activity"/>
    <property type="evidence" value="ECO:0007669"/>
    <property type="project" value="UniProtKB-KW"/>
</dbReference>
<keyword evidence="2" id="KW-0489">Methyltransferase</keyword>
<feature type="domain" description="Methyltransferase" evidence="1">
    <location>
        <begin position="51"/>
        <end position="144"/>
    </location>
</feature>